<gene>
    <name evidence="2" type="ORF">BP6252_06634</name>
</gene>
<proteinExistence type="predicted"/>
<evidence type="ECO:0000256" key="1">
    <source>
        <dbReference type="SAM" id="SignalP"/>
    </source>
</evidence>
<protein>
    <submittedName>
        <fullName evidence="2">Uncharacterized protein</fullName>
    </submittedName>
</protein>
<sequence>MPLSSHLRASLYALVALTGVAPLCKADTFTTNATEYFIQPDNSTDTYIPLDFSDISHWQPADAYRGLPMKAPEDGSDNHFEVDIAALSLEEFKDYFLTSDSFANFTFTDEAIEEQRAMLLNTTLPQAPQVKCRDPNDKRCIGFGPPCGDTINYHFVSHTVAQNLDVWGGYHYMSDKICGPTGGSYTRSITHNSGITISGSASPAAVGKGGSTKALSTFLSVFGISVSGPSPDSVSLGHTYSVNCPNRHVCFLYERPHLAVYQGWTQANAYDPQYNTACPRFNKRWNWNVHTVWPANSARVSASWGQCYSKNGHGCGWPPLASPANSYCPNPNM</sequence>
<dbReference type="OrthoDB" id="4814580at2759"/>
<keyword evidence="1" id="KW-0732">Signal</keyword>
<organism evidence="2 3">
    <name type="scientific">Coleophoma cylindrospora</name>
    <dbReference type="NCBI Taxonomy" id="1849047"/>
    <lineage>
        <taxon>Eukaryota</taxon>
        <taxon>Fungi</taxon>
        <taxon>Dikarya</taxon>
        <taxon>Ascomycota</taxon>
        <taxon>Pezizomycotina</taxon>
        <taxon>Leotiomycetes</taxon>
        <taxon>Helotiales</taxon>
        <taxon>Dermateaceae</taxon>
        <taxon>Coleophoma</taxon>
    </lineage>
</organism>
<comment type="caution">
    <text evidence="2">The sequence shown here is derived from an EMBL/GenBank/DDBJ whole genome shotgun (WGS) entry which is preliminary data.</text>
</comment>
<accession>A0A3D8RN17</accession>
<dbReference type="Proteomes" id="UP000256645">
    <property type="component" value="Unassembled WGS sequence"/>
</dbReference>
<dbReference type="EMBL" id="PDLM01000006">
    <property type="protein sequence ID" value="RDW75492.1"/>
    <property type="molecule type" value="Genomic_DNA"/>
</dbReference>
<reference evidence="2 3" key="1">
    <citation type="journal article" date="2018" name="IMA Fungus">
        <title>IMA Genome-F 9: Draft genome sequence of Annulohypoxylon stygium, Aspergillus mulundensis, Berkeleyomyces basicola (syn. Thielaviopsis basicola), Ceratocystis smalleyi, two Cercospora beticola strains, Coleophoma cylindrospora, Fusarium fracticaudum, Phialophora cf. hyalina, and Morchella septimelata.</title>
        <authorList>
            <person name="Wingfield B.D."/>
            <person name="Bills G.F."/>
            <person name="Dong Y."/>
            <person name="Huang W."/>
            <person name="Nel W.J."/>
            <person name="Swalarsk-Parry B.S."/>
            <person name="Vaghefi N."/>
            <person name="Wilken P.M."/>
            <person name="An Z."/>
            <person name="de Beer Z.W."/>
            <person name="De Vos L."/>
            <person name="Chen L."/>
            <person name="Duong T.A."/>
            <person name="Gao Y."/>
            <person name="Hammerbacher A."/>
            <person name="Kikkert J.R."/>
            <person name="Li Y."/>
            <person name="Li H."/>
            <person name="Li K."/>
            <person name="Li Q."/>
            <person name="Liu X."/>
            <person name="Ma X."/>
            <person name="Naidoo K."/>
            <person name="Pethybridge S.J."/>
            <person name="Sun J."/>
            <person name="Steenkamp E.T."/>
            <person name="van der Nest M.A."/>
            <person name="van Wyk S."/>
            <person name="Wingfield M.J."/>
            <person name="Xiong C."/>
            <person name="Yue Q."/>
            <person name="Zhang X."/>
        </authorList>
    </citation>
    <scope>NUCLEOTIDE SEQUENCE [LARGE SCALE GENOMIC DNA]</scope>
    <source>
        <strain evidence="2 3">BP6252</strain>
    </source>
</reference>
<feature type="chain" id="PRO_5017566551" evidence="1">
    <location>
        <begin position="27"/>
        <end position="333"/>
    </location>
</feature>
<dbReference type="AlphaFoldDB" id="A0A3D8RN17"/>
<feature type="signal peptide" evidence="1">
    <location>
        <begin position="1"/>
        <end position="26"/>
    </location>
</feature>
<keyword evidence="3" id="KW-1185">Reference proteome</keyword>
<evidence type="ECO:0000313" key="2">
    <source>
        <dbReference type="EMBL" id="RDW75492.1"/>
    </source>
</evidence>
<name>A0A3D8RN17_9HELO</name>
<evidence type="ECO:0000313" key="3">
    <source>
        <dbReference type="Proteomes" id="UP000256645"/>
    </source>
</evidence>